<dbReference type="EMBL" id="JBHTND010000035">
    <property type="protein sequence ID" value="MFD1303677.1"/>
    <property type="molecule type" value="Genomic_DNA"/>
</dbReference>
<gene>
    <name evidence="2" type="ORF">ACFQ4G_19090</name>
</gene>
<evidence type="ECO:0000256" key="1">
    <source>
        <dbReference type="SAM" id="MobiDB-lite"/>
    </source>
</evidence>
<evidence type="ECO:0000313" key="2">
    <source>
        <dbReference type="EMBL" id="MFD1303677.1"/>
    </source>
</evidence>
<keyword evidence="3" id="KW-1185">Reference proteome</keyword>
<feature type="region of interest" description="Disordered" evidence="1">
    <location>
        <begin position="1"/>
        <end position="22"/>
    </location>
</feature>
<accession>A0ABW3X251</accession>
<evidence type="ECO:0000313" key="3">
    <source>
        <dbReference type="Proteomes" id="UP001597176"/>
    </source>
</evidence>
<organism evidence="2 3">
    <name type="scientific">Methylobacterium marchantiae</name>
    <dbReference type="NCBI Taxonomy" id="600331"/>
    <lineage>
        <taxon>Bacteria</taxon>
        <taxon>Pseudomonadati</taxon>
        <taxon>Pseudomonadota</taxon>
        <taxon>Alphaproteobacteria</taxon>
        <taxon>Hyphomicrobiales</taxon>
        <taxon>Methylobacteriaceae</taxon>
        <taxon>Methylobacterium</taxon>
    </lineage>
</organism>
<protein>
    <submittedName>
        <fullName evidence="2">Uncharacterized protein</fullName>
    </submittedName>
</protein>
<proteinExistence type="predicted"/>
<feature type="compositionally biased region" description="Basic and acidic residues" evidence="1">
    <location>
        <begin position="1"/>
        <end position="15"/>
    </location>
</feature>
<dbReference type="Proteomes" id="UP001597176">
    <property type="component" value="Unassembled WGS sequence"/>
</dbReference>
<sequence>MEALKNEDVSRRESEAASVPHAVPPGVDTAWAALGRDIGFLPVWDGIAVIEYTSPTYVGSLSGIDGAPQKAARLSELLSERGGEDSTLVVAIPKLPSEETDAICETGAYLVEVPETFWALDATGRIEVCRGLVPEPKGIEHLLPDITASDMKLSERVVGAYSARNSGLDAEDVKEWLRRLDEAQRVA</sequence>
<name>A0ABW3X251_9HYPH</name>
<dbReference type="RefSeq" id="WP_238209253.1">
    <property type="nucleotide sequence ID" value="NZ_JBHTND010000035.1"/>
</dbReference>
<comment type="caution">
    <text evidence="2">The sequence shown here is derived from an EMBL/GenBank/DDBJ whole genome shotgun (WGS) entry which is preliminary data.</text>
</comment>
<reference evidence="3" key="1">
    <citation type="journal article" date="2019" name="Int. J. Syst. Evol. Microbiol.">
        <title>The Global Catalogue of Microorganisms (GCM) 10K type strain sequencing project: providing services to taxonomists for standard genome sequencing and annotation.</title>
        <authorList>
            <consortium name="The Broad Institute Genomics Platform"/>
            <consortium name="The Broad Institute Genome Sequencing Center for Infectious Disease"/>
            <person name="Wu L."/>
            <person name="Ma J."/>
        </authorList>
    </citation>
    <scope>NUCLEOTIDE SEQUENCE [LARGE SCALE GENOMIC DNA]</scope>
    <source>
        <strain evidence="3">CCUG 56108</strain>
    </source>
</reference>